<feature type="compositionally biased region" description="Low complexity" evidence="1">
    <location>
        <begin position="260"/>
        <end position="273"/>
    </location>
</feature>
<evidence type="ECO:0000313" key="4">
    <source>
        <dbReference type="Proteomes" id="UP000664859"/>
    </source>
</evidence>
<feature type="transmembrane region" description="Helical" evidence="2">
    <location>
        <begin position="170"/>
        <end position="188"/>
    </location>
</feature>
<feature type="transmembrane region" description="Helical" evidence="2">
    <location>
        <begin position="90"/>
        <end position="109"/>
    </location>
</feature>
<keyword evidence="4" id="KW-1185">Reference proteome</keyword>
<evidence type="ECO:0000256" key="1">
    <source>
        <dbReference type="SAM" id="MobiDB-lite"/>
    </source>
</evidence>
<feature type="region of interest" description="Disordered" evidence="1">
    <location>
        <begin position="222"/>
        <end position="244"/>
    </location>
</feature>
<proteinExistence type="predicted"/>
<feature type="transmembrane region" description="Helical" evidence="2">
    <location>
        <begin position="56"/>
        <end position="78"/>
    </location>
</feature>
<accession>A0A835YSB7</accession>
<dbReference type="Proteomes" id="UP000664859">
    <property type="component" value="Unassembled WGS sequence"/>
</dbReference>
<evidence type="ECO:0000256" key="2">
    <source>
        <dbReference type="SAM" id="Phobius"/>
    </source>
</evidence>
<sequence length="327" mass="34383">MHQGEREARRGFVQLPGGGGIASLYDCAGAWVQLGWGNVWGAGRRRRRMQQAYNHISAYVIESGISVVATAAVAQLTLATSLQLSAADESATTAGVVLNLSLTVLALMSTYIGRREMQSFFRKGMRPRPAVVMTMVVTIFASATAALMLLVEELSARASNPNGAQSLVRWLHGDAGGYLIVGVTAMRFEARYSEAAYALVWFNFVLAILGTAAICVAIALSPPDDDDEDDTGTSRSKAAAAGGGGVAAREAAAAAEPLVLAEEAQQQQQQQQQQKEKGLRAPGSPAASDASYASCKAQMSPGLDREHQAQLASSGRTEAVRLVGPVS</sequence>
<evidence type="ECO:0000313" key="3">
    <source>
        <dbReference type="EMBL" id="KAG5180209.1"/>
    </source>
</evidence>
<protein>
    <submittedName>
        <fullName evidence="3">Uncharacterized protein</fullName>
    </submittedName>
</protein>
<keyword evidence="2" id="KW-0472">Membrane</keyword>
<comment type="caution">
    <text evidence="3">The sequence shown here is derived from an EMBL/GenBank/DDBJ whole genome shotgun (WGS) entry which is preliminary data.</text>
</comment>
<feature type="transmembrane region" description="Helical" evidence="2">
    <location>
        <begin position="130"/>
        <end position="150"/>
    </location>
</feature>
<dbReference type="EMBL" id="JAFCMP010000411">
    <property type="protein sequence ID" value="KAG5180209.1"/>
    <property type="molecule type" value="Genomic_DNA"/>
</dbReference>
<organism evidence="3 4">
    <name type="scientific">Tribonema minus</name>
    <dbReference type="NCBI Taxonomy" id="303371"/>
    <lineage>
        <taxon>Eukaryota</taxon>
        <taxon>Sar</taxon>
        <taxon>Stramenopiles</taxon>
        <taxon>Ochrophyta</taxon>
        <taxon>PX clade</taxon>
        <taxon>Xanthophyceae</taxon>
        <taxon>Tribonematales</taxon>
        <taxon>Tribonemataceae</taxon>
        <taxon>Tribonema</taxon>
    </lineage>
</organism>
<reference evidence="3" key="1">
    <citation type="submission" date="2021-02" db="EMBL/GenBank/DDBJ databases">
        <title>First Annotated Genome of the Yellow-green Alga Tribonema minus.</title>
        <authorList>
            <person name="Mahan K.M."/>
        </authorList>
    </citation>
    <scope>NUCLEOTIDE SEQUENCE</scope>
    <source>
        <strain evidence="3">UTEX B ZZ1240</strain>
    </source>
</reference>
<dbReference type="AlphaFoldDB" id="A0A835YSB7"/>
<gene>
    <name evidence="3" type="ORF">JKP88DRAFT_291046</name>
</gene>
<keyword evidence="2" id="KW-1133">Transmembrane helix</keyword>
<name>A0A835YSB7_9STRA</name>
<feature type="region of interest" description="Disordered" evidence="1">
    <location>
        <begin position="260"/>
        <end position="327"/>
    </location>
</feature>
<keyword evidence="2" id="KW-0812">Transmembrane</keyword>
<feature type="transmembrane region" description="Helical" evidence="2">
    <location>
        <begin position="195"/>
        <end position="220"/>
    </location>
</feature>